<dbReference type="EMBL" id="UHFX01000003">
    <property type="protein sequence ID" value="SUO03405.1"/>
    <property type="molecule type" value="Genomic_DNA"/>
</dbReference>
<feature type="coiled-coil region" evidence="1">
    <location>
        <begin position="11"/>
        <end position="38"/>
    </location>
</feature>
<gene>
    <name evidence="2" type="ORF">NCTC11087_00266</name>
</gene>
<reference evidence="2 3" key="1">
    <citation type="submission" date="2018-06" db="EMBL/GenBank/DDBJ databases">
        <authorList>
            <consortium name="Pathogen Informatics"/>
            <person name="Doyle S."/>
        </authorList>
    </citation>
    <scope>NUCLEOTIDE SEQUENCE [LARGE SCALE GENOMIC DNA]</scope>
    <source>
        <strain evidence="2 3">NCTC11087</strain>
    </source>
</reference>
<protein>
    <submittedName>
        <fullName evidence="2">Uncharacterized protein</fullName>
    </submittedName>
</protein>
<accession>A0A380LJN4</accession>
<proteinExistence type="predicted"/>
<organism evidence="2 3">
    <name type="scientific">Faecalicoccus pleomorphus</name>
    <dbReference type="NCBI Taxonomy" id="1323"/>
    <lineage>
        <taxon>Bacteria</taxon>
        <taxon>Bacillati</taxon>
        <taxon>Bacillota</taxon>
        <taxon>Erysipelotrichia</taxon>
        <taxon>Erysipelotrichales</taxon>
        <taxon>Erysipelotrichaceae</taxon>
        <taxon>Faecalicoccus</taxon>
    </lineage>
</organism>
<name>A0A380LJN4_9FIRM</name>
<evidence type="ECO:0000313" key="3">
    <source>
        <dbReference type="Proteomes" id="UP000255523"/>
    </source>
</evidence>
<evidence type="ECO:0000256" key="1">
    <source>
        <dbReference type="SAM" id="Coils"/>
    </source>
</evidence>
<sequence length="97" mass="11350">MEFIQLIFLSNRKAEQILEILEKKYDILLEKEEEKEVRKICTFSEALIEKSELRGKANSVLQLVKNHIATNVEQAMDMLSVEPSSREDIMKILEQKL</sequence>
<dbReference type="Proteomes" id="UP000255523">
    <property type="component" value="Unassembled WGS sequence"/>
</dbReference>
<keyword evidence="3" id="KW-1185">Reference proteome</keyword>
<dbReference type="AlphaFoldDB" id="A0A380LJN4"/>
<keyword evidence="1" id="KW-0175">Coiled coil</keyword>
<evidence type="ECO:0000313" key="2">
    <source>
        <dbReference type="EMBL" id="SUO03405.1"/>
    </source>
</evidence>